<protein>
    <submittedName>
        <fullName evidence="2">DUF58 domain-containing protein</fullName>
    </submittedName>
</protein>
<dbReference type="Proteomes" id="UP001575652">
    <property type="component" value="Unassembled WGS sequence"/>
</dbReference>
<evidence type="ECO:0000313" key="2">
    <source>
        <dbReference type="EMBL" id="MFB0833242.1"/>
    </source>
</evidence>
<reference evidence="2 3" key="1">
    <citation type="submission" date="2024-09" db="EMBL/GenBank/DDBJ databases">
        <authorList>
            <person name="Salinas-Garcia M.A."/>
            <person name="Prieme A."/>
        </authorList>
    </citation>
    <scope>NUCLEOTIDE SEQUENCE [LARGE SCALE GENOMIC DNA]</scope>
    <source>
        <strain evidence="2 3">DSM 21081</strain>
    </source>
</reference>
<dbReference type="EMBL" id="JBHDLJ010000001">
    <property type="protein sequence ID" value="MFB0833242.1"/>
    <property type="molecule type" value="Genomic_DNA"/>
</dbReference>
<sequence>MSGSPRRRSEPARLAAPAHSQAWGVAVVLALALGVGSVVAARPDVAALAGLFGLLCVASRSALPAGSAPALAFGHQVPSADGAEVGDGQGGDGTGDGQGGDGRRVATFGDPVERPAGGPVPARGPLLVLRGRAPGAAESAVVCAAGESVGIALRMPSAGRREILSYAVSTASADLGLCRDESGSGALVAARQPVPVPLRRLPLPARLRSHAGAHHGPLRGGGAEVRDLDRLRPGDDLRRIDWRATARSAATDGVPLARHHHAPADAGVVLAIDARADVPQLVAGWINPEDVPLGAASSLQLTRAAAGTLAAAYLSSGDRVGLMDPFGFGAPLRPAAGFRQLEILRRRLAALGVPPSSLVPSRPASPPPGALVCLLSPFLETDAADRLAQWFRSGHVVAAVDTLPRLDTEGLAVSQSRALSVLLAGREASLARLREEGIEVLPVDALAESLDSWSVRRARSGTGAW</sequence>
<proteinExistence type="predicted"/>
<accession>A0ABV4ULV3</accession>
<comment type="caution">
    <text evidence="2">The sequence shown here is derived from an EMBL/GenBank/DDBJ whole genome shotgun (WGS) entry which is preliminary data.</text>
</comment>
<feature type="compositionally biased region" description="Gly residues" evidence="1">
    <location>
        <begin position="85"/>
        <end position="100"/>
    </location>
</feature>
<organism evidence="2 3">
    <name type="scientific">Arthrobacter halodurans</name>
    <dbReference type="NCBI Taxonomy" id="516699"/>
    <lineage>
        <taxon>Bacteria</taxon>
        <taxon>Bacillati</taxon>
        <taxon>Actinomycetota</taxon>
        <taxon>Actinomycetes</taxon>
        <taxon>Micrococcales</taxon>
        <taxon>Micrococcaceae</taxon>
        <taxon>Arthrobacter</taxon>
    </lineage>
</organism>
<evidence type="ECO:0000256" key="1">
    <source>
        <dbReference type="SAM" id="MobiDB-lite"/>
    </source>
</evidence>
<evidence type="ECO:0000313" key="3">
    <source>
        <dbReference type="Proteomes" id="UP001575652"/>
    </source>
</evidence>
<gene>
    <name evidence="2" type="ORF">ACETWP_01460</name>
</gene>
<dbReference type="RefSeq" id="WP_373970405.1">
    <property type="nucleotide sequence ID" value="NZ_JBHDLJ010000001.1"/>
</dbReference>
<name>A0ABV4ULV3_9MICC</name>
<dbReference type="PANTHER" id="PTHR33608">
    <property type="entry name" value="BLL2464 PROTEIN"/>
    <property type="match status" value="1"/>
</dbReference>
<dbReference type="PANTHER" id="PTHR33608:SF14">
    <property type="entry name" value="POSSIBLE CONSERVED SECRETED PROTEIN"/>
    <property type="match status" value="1"/>
</dbReference>
<keyword evidence="3" id="KW-1185">Reference proteome</keyword>
<feature type="region of interest" description="Disordered" evidence="1">
    <location>
        <begin position="79"/>
        <end position="104"/>
    </location>
</feature>